<name>A0A8H4RBI8_9HELO</name>
<organism evidence="2 3">
    <name type="scientific">Cudoniella acicularis</name>
    <dbReference type="NCBI Taxonomy" id="354080"/>
    <lineage>
        <taxon>Eukaryota</taxon>
        <taxon>Fungi</taxon>
        <taxon>Dikarya</taxon>
        <taxon>Ascomycota</taxon>
        <taxon>Pezizomycotina</taxon>
        <taxon>Leotiomycetes</taxon>
        <taxon>Helotiales</taxon>
        <taxon>Tricladiaceae</taxon>
        <taxon>Cudoniella</taxon>
    </lineage>
</organism>
<dbReference type="AlphaFoldDB" id="A0A8H4RBI8"/>
<accession>A0A8H4RBI8</accession>
<dbReference type="EMBL" id="JAAMPI010001028">
    <property type="protein sequence ID" value="KAF4627095.1"/>
    <property type="molecule type" value="Genomic_DNA"/>
</dbReference>
<feature type="region of interest" description="Disordered" evidence="1">
    <location>
        <begin position="1"/>
        <end position="26"/>
    </location>
</feature>
<evidence type="ECO:0000256" key="1">
    <source>
        <dbReference type="SAM" id="MobiDB-lite"/>
    </source>
</evidence>
<reference evidence="2 3" key="1">
    <citation type="submission" date="2020-03" db="EMBL/GenBank/DDBJ databases">
        <title>Draft Genome Sequence of Cudoniella acicularis.</title>
        <authorList>
            <person name="Buettner E."/>
            <person name="Kellner H."/>
        </authorList>
    </citation>
    <scope>NUCLEOTIDE SEQUENCE [LARGE SCALE GENOMIC DNA]</scope>
    <source>
        <strain evidence="2 3">DSM 108380</strain>
    </source>
</reference>
<comment type="caution">
    <text evidence="2">The sequence shown here is derived from an EMBL/GenBank/DDBJ whole genome shotgun (WGS) entry which is preliminary data.</text>
</comment>
<dbReference type="Proteomes" id="UP000566819">
    <property type="component" value="Unassembled WGS sequence"/>
</dbReference>
<keyword evidence="3" id="KW-1185">Reference proteome</keyword>
<gene>
    <name evidence="2" type="ORF">G7Y89_g11063</name>
</gene>
<proteinExistence type="predicted"/>
<protein>
    <submittedName>
        <fullName evidence="2">Uncharacterized protein</fullName>
    </submittedName>
</protein>
<sequence>MQRSREMERAEKRLSGKEGNDAKNRASIEENLRKEMRRLDREVAEVVMVKEKKVAEMMRDGNRQMRRADEKEQKIAQKIYWIVIDKAENLDERSSEGGDEEPEN</sequence>
<evidence type="ECO:0000313" key="2">
    <source>
        <dbReference type="EMBL" id="KAF4627095.1"/>
    </source>
</evidence>
<dbReference type="OrthoDB" id="3068835at2759"/>
<evidence type="ECO:0000313" key="3">
    <source>
        <dbReference type="Proteomes" id="UP000566819"/>
    </source>
</evidence>